<evidence type="ECO:0000259" key="1">
    <source>
        <dbReference type="Pfam" id="PF00557"/>
    </source>
</evidence>
<gene>
    <name evidence="3" type="ORF">GCM10007160_00570</name>
</gene>
<dbReference type="RefSeq" id="WP_189464737.1">
    <property type="nucleotide sequence ID" value="NZ_BMXS01000001.1"/>
</dbReference>
<dbReference type="Gene3D" id="3.40.350.10">
    <property type="entry name" value="Creatinase/prolidase N-terminal domain"/>
    <property type="match status" value="1"/>
</dbReference>
<dbReference type="InterPro" id="IPR000994">
    <property type="entry name" value="Pept_M24"/>
</dbReference>
<dbReference type="Pfam" id="PF01321">
    <property type="entry name" value="Creatinase_N"/>
    <property type="match status" value="1"/>
</dbReference>
<reference evidence="4" key="1">
    <citation type="journal article" date="2019" name="Int. J. Syst. Evol. Microbiol.">
        <title>The Global Catalogue of Microorganisms (GCM) 10K type strain sequencing project: providing services to taxonomists for standard genome sequencing and annotation.</title>
        <authorList>
            <consortium name="The Broad Institute Genomics Platform"/>
            <consortium name="The Broad Institute Genome Sequencing Center for Infectious Disease"/>
            <person name="Wu L."/>
            <person name="Ma J."/>
        </authorList>
    </citation>
    <scope>NUCLEOTIDE SEQUENCE [LARGE SCALE GENOMIC DNA]</scope>
    <source>
        <strain evidence="4">KCTC 22228</strain>
    </source>
</reference>
<dbReference type="SUPFAM" id="SSF55920">
    <property type="entry name" value="Creatinase/aminopeptidase"/>
    <property type="match status" value="1"/>
</dbReference>
<dbReference type="InterPro" id="IPR000587">
    <property type="entry name" value="Creatinase_N"/>
</dbReference>
<keyword evidence="3" id="KW-0031">Aminopeptidase</keyword>
<dbReference type="InterPro" id="IPR029149">
    <property type="entry name" value="Creatin/AminoP/Spt16_N"/>
</dbReference>
<protein>
    <submittedName>
        <fullName evidence="3">Xaa-Pro aminopeptidase</fullName>
    </submittedName>
</protein>
<feature type="domain" description="Peptidase M24" evidence="1">
    <location>
        <begin position="171"/>
        <end position="378"/>
    </location>
</feature>
<keyword evidence="3" id="KW-0378">Hydrolase</keyword>
<organism evidence="3 4">
    <name type="scientific">Litchfieldella qijiaojingensis</name>
    <dbReference type="NCBI Taxonomy" id="980347"/>
    <lineage>
        <taxon>Bacteria</taxon>
        <taxon>Pseudomonadati</taxon>
        <taxon>Pseudomonadota</taxon>
        <taxon>Gammaproteobacteria</taxon>
        <taxon>Oceanospirillales</taxon>
        <taxon>Halomonadaceae</taxon>
        <taxon>Litchfieldella</taxon>
    </lineage>
</organism>
<dbReference type="EMBL" id="BMXS01000001">
    <property type="protein sequence ID" value="GGX77265.1"/>
    <property type="molecule type" value="Genomic_DNA"/>
</dbReference>
<keyword evidence="3" id="KW-0645">Protease</keyword>
<dbReference type="Pfam" id="PF00557">
    <property type="entry name" value="Peptidase_M24"/>
    <property type="match status" value="1"/>
</dbReference>
<proteinExistence type="predicted"/>
<feature type="domain" description="Creatinase N-terminal" evidence="2">
    <location>
        <begin position="29"/>
        <end position="163"/>
    </location>
</feature>
<keyword evidence="4" id="KW-1185">Reference proteome</keyword>
<dbReference type="Gene3D" id="3.90.230.10">
    <property type="entry name" value="Creatinase/methionine aminopeptidase superfamily"/>
    <property type="match status" value="1"/>
</dbReference>
<dbReference type="Proteomes" id="UP000653056">
    <property type="component" value="Unassembled WGS sequence"/>
</dbReference>
<dbReference type="CDD" id="cd01066">
    <property type="entry name" value="APP_MetAP"/>
    <property type="match status" value="1"/>
</dbReference>
<dbReference type="SUPFAM" id="SSF53092">
    <property type="entry name" value="Creatinase/prolidase N-terminal domain"/>
    <property type="match status" value="1"/>
</dbReference>
<dbReference type="PANTHER" id="PTHR46112:SF2">
    <property type="entry name" value="XAA-PRO AMINOPEPTIDASE P-RELATED"/>
    <property type="match status" value="1"/>
</dbReference>
<comment type="caution">
    <text evidence="3">The sequence shown here is derived from an EMBL/GenBank/DDBJ whole genome shotgun (WGS) entry which is preliminary data.</text>
</comment>
<evidence type="ECO:0000259" key="2">
    <source>
        <dbReference type="Pfam" id="PF01321"/>
    </source>
</evidence>
<evidence type="ECO:0000313" key="4">
    <source>
        <dbReference type="Proteomes" id="UP000653056"/>
    </source>
</evidence>
<dbReference type="GO" id="GO:0004177">
    <property type="term" value="F:aminopeptidase activity"/>
    <property type="evidence" value="ECO:0007669"/>
    <property type="project" value="UniProtKB-KW"/>
</dbReference>
<name>A0ABQ2YAC1_9GAMM</name>
<accession>A0ABQ2YAC1</accession>
<dbReference type="InterPro" id="IPR036005">
    <property type="entry name" value="Creatinase/aminopeptidase-like"/>
</dbReference>
<sequence>MNHHDYRVMLQKTAAGSECPFPESEFQRRREALNESMRAESLDALLLTDPSDIYYLTGYNTFEVSVHSALVFTPRRMVLQVPSIETGPAVACTRVEEILGYRWEGVEEVLMPLAKVLAEAGPRIGVDFWHGSLRHGVMSGLAERLPGHRFLDAGPLMDGVRIVKSAAELDCLAESARITGLGIEAAAQAVRPGITDSEIAAIGARVMHEAGSEFMSMQPIVTVGRRSSIIHANHQRHTIAEGEPVFLEFGSAWKRYTAPMMRTVIAGAPSAKMEAVFDVCHLLYAALLDAMRPGHRFDDAAQAGEQVLAPIATEAFFSGVFGYTVGAQFPPSWVEGTGFIARGQMRRFEVGMVFHLPLCLRLPGQWGIGCSDTVRVTEQGGEPITANPWTLGCSQ</sequence>
<dbReference type="InterPro" id="IPR050659">
    <property type="entry name" value="Peptidase_M24B"/>
</dbReference>
<dbReference type="PANTHER" id="PTHR46112">
    <property type="entry name" value="AMINOPEPTIDASE"/>
    <property type="match status" value="1"/>
</dbReference>
<evidence type="ECO:0000313" key="3">
    <source>
        <dbReference type="EMBL" id="GGX77265.1"/>
    </source>
</evidence>